<dbReference type="EMBL" id="LT549890">
    <property type="protein sequence ID" value="SAI85059.1"/>
    <property type="molecule type" value="Genomic_DNA"/>
</dbReference>
<accession>A0A157T1C9</accession>
<organism evidence="1 2">
    <name type="scientific">Saccharolobus solfataricus</name>
    <name type="common">Sulfolobus solfataricus</name>
    <dbReference type="NCBI Taxonomy" id="2287"/>
    <lineage>
        <taxon>Archaea</taxon>
        <taxon>Thermoproteota</taxon>
        <taxon>Thermoprotei</taxon>
        <taxon>Sulfolobales</taxon>
        <taxon>Sulfolobaceae</taxon>
        <taxon>Saccharolobus</taxon>
    </lineage>
</organism>
<name>A0A157T1C9_SACSO</name>
<protein>
    <submittedName>
        <fullName evidence="1">ORF in partial transposon ISC1043</fullName>
    </submittedName>
</protein>
<dbReference type="PATRIC" id="fig|2287.9.peg.1544"/>
<evidence type="ECO:0000313" key="2">
    <source>
        <dbReference type="Proteomes" id="UP000076770"/>
    </source>
</evidence>
<gene>
    <name evidence="1" type="ORF">SSOP1_1505</name>
</gene>
<evidence type="ECO:0000313" key="1">
    <source>
        <dbReference type="EMBL" id="SAI85059.1"/>
    </source>
</evidence>
<dbReference type="Proteomes" id="UP000076770">
    <property type="component" value="Chromosome i"/>
</dbReference>
<proteinExistence type="predicted"/>
<sequence length="98" mass="11457">MNPLFPNLIYDPPCPPFNEDQRLSPLTLEILLQILQWVPHEPQYHLPPPFPSLDRGVRLRYQVDLRIREVIQCRLVVLISSQESTRTARSLRTSRAIS</sequence>
<reference evidence="2" key="1">
    <citation type="submission" date="2016-04" db="EMBL/GenBank/DDBJ databases">
        <authorList>
            <person name="Shah S.A."/>
            <person name="Garrett R.A."/>
        </authorList>
    </citation>
    <scope>NUCLEOTIDE SEQUENCE [LARGE SCALE GENOMIC DNA]</scope>
    <source>
        <strain evidence="2">ATCC 35091 / DSM 1616 / JCM 8930 / NBRC 15331 / P1</strain>
    </source>
</reference>
<dbReference type="AlphaFoldDB" id="A0A157T1C9"/>